<evidence type="ECO:0000256" key="2">
    <source>
        <dbReference type="ARBA" id="ARBA00022723"/>
    </source>
</evidence>
<dbReference type="Proteomes" id="UP000075635">
    <property type="component" value="Unassembled WGS sequence"/>
</dbReference>
<evidence type="ECO:0000259" key="4">
    <source>
        <dbReference type="Pfam" id="PF00107"/>
    </source>
</evidence>
<dbReference type="Pfam" id="PF00107">
    <property type="entry name" value="ADH_zinc_N"/>
    <property type="match status" value="1"/>
</dbReference>
<evidence type="ECO:0000256" key="3">
    <source>
        <dbReference type="ARBA" id="ARBA00022833"/>
    </source>
</evidence>
<dbReference type="SUPFAM" id="SSF50129">
    <property type="entry name" value="GroES-like"/>
    <property type="match status" value="1"/>
</dbReference>
<accession>A0A150R5M0</accession>
<name>A0A150R5M0_SORCE</name>
<dbReference type="InterPro" id="IPR013149">
    <property type="entry name" value="ADH-like_C"/>
</dbReference>
<dbReference type="Gene3D" id="3.90.180.10">
    <property type="entry name" value="Medium-chain alcohol dehydrogenases, catalytic domain"/>
    <property type="match status" value="1"/>
</dbReference>
<comment type="caution">
    <text evidence="6">The sequence shown here is derived from an EMBL/GenBank/DDBJ whole genome shotgun (WGS) entry which is preliminary data.</text>
</comment>
<dbReference type="InterPro" id="IPR013154">
    <property type="entry name" value="ADH-like_N"/>
</dbReference>
<gene>
    <name evidence="6" type="ORF">BE17_16355</name>
</gene>
<dbReference type="PANTHER" id="PTHR42813">
    <property type="entry name" value="ZINC-TYPE ALCOHOL DEHYDROGENASE-LIKE"/>
    <property type="match status" value="1"/>
</dbReference>
<dbReference type="InterPro" id="IPR036291">
    <property type="entry name" value="NAD(P)-bd_dom_sf"/>
</dbReference>
<dbReference type="Gene3D" id="3.40.50.720">
    <property type="entry name" value="NAD(P)-binding Rossmann-like Domain"/>
    <property type="match status" value="1"/>
</dbReference>
<evidence type="ECO:0000313" key="6">
    <source>
        <dbReference type="EMBL" id="KYF75552.1"/>
    </source>
</evidence>
<dbReference type="EMBL" id="JEMB01003108">
    <property type="protein sequence ID" value="KYF75552.1"/>
    <property type="molecule type" value="Genomic_DNA"/>
</dbReference>
<feature type="domain" description="Alcohol dehydrogenase-like N-terminal" evidence="5">
    <location>
        <begin position="14"/>
        <end position="129"/>
    </location>
</feature>
<dbReference type="AlphaFoldDB" id="A0A150R5M0"/>
<keyword evidence="2" id="KW-0479">Metal-binding</keyword>
<comment type="cofactor">
    <cofactor evidence="1">
        <name>Zn(2+)</name>
        <dbReference type="ChEBI" id="CHEBI:29105"/>
    </cofactor>
</comment>
<evidence type="ECO:0000259" key="5">
    <source>
        <dbReference type="Pfam" id="PF08240"/>
    </source>
</evidence>
<protein>
    <recommendedName>
        <fullName evidence="8">Alcohol dehydrogenase</fullName>
    </recommendedName>
</protein>
<dbReference type="InterPro" id="IPR011032">
    <property type="entry name" value="GroES-like_sf"/>
</dbReference>
<evidence type="ECO:0008006" key="8">
    <source>
        <dbReference type="Google" id="ProtNLM"/>
    </source>
</evidence>
<proteinExistence type="predicted"/>
<dbReference type="Pfam" id="PF08240">
    <property type="entry name" value="ADH_N"/>
    <property type="match status" value="1"/>
</dbReference>
<reference evidence="6 7" key="1">
    <citation type="submission" date="2014-02" db="EMBL/GenBank/DDBJ databases">
        <title>The small core and large imbalanced accessory genome model reveals a collaborative survival strategy of Sorangium cellulosum strains in nature.</title>
        <authorList>
            <person name="Han K."/>
            <person name="Peng R."/>
            <person name="Blom J."/>
            <person name="Li Y.-Z."/>
        </authorList>
    </citation>
    <scope>NUCLEOTIDE SEQUENCE [LARGE SCALE GENOMIC DNA]</scope>
    <source>
        <strain evidence="6 7">So0011-07</strain>
    </source>
</reference>
<evidence type="ECO:0000313" key="7">
    <source>
        <dbReference type="Proteomes" id="UP000075635"/>
    </source>
</evidence>
<feature type="domain" description="Alcohol dehydrogenase-like C-terminal" evidence="4">
    <location>
        <begin position="172"/>
        <end position="289"/>
    </location>
</feature>
<dbReference type="GO" id="GO:0046872">
    <property type="term" value="F:metal ion binding"/>
    <property type="evidence" value="ECO:0007669"/>
    <property type="project" value="UniProtKB-KW"/>
</dbReference>
<sequence length="335" mass="34329">MEWREAPEPRVDGDGVAIVRPVAASTCDADWAIVAGKTPLPGPFPLGHEAVAEVVAIGDGVARVAVGQLVVVAWQICCGVCDRCAAGLTAQCRAVPRGAMFGSPLGGDFGGLFSDLVRVPFADAMLVPLPAGVSAEAVVSAGDNLSDAWAAVSRSLAAWPGASVLVVGGAGGLALYAVQAALCAGAAAVDYVDRDPGRLALAASLGARAIPRVDAATLGEYPVVIESSGNPEELQRALRATAPGGTCHSSSIFFGDVPMPLLDMFIKDITFRIGRCSTRPFIPSVLQLVAEGKLRPERVTSAVFPWDEAPAVFAQRSTKPVLVRPALLGGAAQSP</sequence>
<evidence type="ECO:0000256" key="1">
    <source>
        <dbReference type="ARBA" id="ARBA00001947"/>
    </source>
</evidence>
<organism evidence="6 7">
    <name type="scientific">Sorangium cellulosum</name>
    <name type="common">Polyangium cellulosum</name>
    <dbReference type="NCBI Taxonomy" id="56"/>
    <lineage>
        <taxon>Bacteria</taxon>
        <taxon>Pseudomonadati</taxon>
        <taxon>Myxococcota</taxon>
        <taxon>Polyangia</taxon>
        <taxon>Polyangiales</taxon>
        <taxon>Polyangiaceae</taxon>
        <taxon>Sorangium</taxon>
    </lineage>
</organism>
<dbReference type="SUPFAM" id="SSF51735">
    <property type="entry name" value="NAD(P)-binding Rossmann-fold domains"/>
    <property type="match status" value="1"/>
</dbReference>
<dbReference type="PANTHER" id="PTHR42813:SF7">
    <property type="entry name" value="ALCOHOL DEHYDROGENASE (ZN-DEPENDENT)-RELATED"/>
    <property type="match status" value="1"/>
</dbReference>
<keyword evidence="3" id="KW-0862">Zinc</keyword>